<proteinExistence type="predicted"/>
<name>A0A8H6YCX7_9AGAR</name>
<organism evidence="1 2">
    <name type="scientific">Mycena venus</name>
    <dbReference type="NCBI Taxonomy" id="2733690"/>
    <lineage>
        <taxon>Eukaryota</taxon>
        <taxon>Fungi</taxon>
        <taxon>Dikarya</taxon>
        <taxon>Basidiomycota</taxon>
        <taxon>Agaricomycotina</taxon>
        <taxon>Agaricomycetes</taxon>
        <taxon>Agaricomycetidae</taxon>
        <taxon>Agaricales</taxon>
        <taxon>Marasmiineae</taxon>
        <taxon>Mycenaceae</taxon>
        <taxon>Mycena</taxon>
    </lineage>
</organism>
<dbReference type="Gene3D" id="3.80.10.10">
    <property type="entry name" value="Ribonuclease Inhibitor"/>
    <property type="match status" value="1"/>
</dbReference>
<accession>A0A8H6YCX7</accession>
<dbReference type="Proteomes" id="UP000620124">
    <property type="component" value="Unassembled WGS sequence"/>
</dbReference>
<dbReference type="EMBL" id="JACAZI010000007">
    <property type="protein sequence ID" value="KAF7356699.1"/>
    <property type="molecule type" value="Genomic_DNA"/>
</dbReference>
<dbReference type="AlphaFoldDB" id="A0A8H6YCX7"/>
<gene>
    <name evidence="1" type="ORF">MVEN_01004600</name>
</gene>
<dbReference type="SUPFAM" id="SSF52047">
    <property type="entry name" value="RNI-like"/>
    <property type="match status" value="1"/>
</dbReference>
<evidence type="ECO:0008006" key="3">
    <source>
        <dbReference type="Google" id="ProtNLM"/>
    </source>
</evidence>
<reference evidence="1" key="1">
    <citation type="submission" date="2020-05" db="EMBL/GenBank/DDBJ databases">
        <title>Mycena genomes resolve the evolution of fungal bioluminescence.</title>
        <authorList>
            <person name="Tsai I.J."/>
        </authorList>
    </citation>
    <scope>NUCLEOTIDE SEQUENCE</scope>
    <source>
        <strain evidence="1">CCC161011</strain>
    </source>
</reference>
<comment type="caution">
    <text evidence="1">The sequence shown here is derived from an EMBL/GenBank/DDBJ whole genome shotgun (WGS) entry which is preliminary data.</text>
</comment>
<keyword evidence="2" id="KW-1185">Reference proteome</keyword>
<evidence type="ECO:0000313" key="1">
    <source>
        <dbReference type="EMBL" id="KAF7356699.1"/>
    </source>
</evidence>
<sequence length="334" mass="38091">MHHLPPELLFHILELSVSPYDLRRSCNPEHEYPHLRSTALVCRAWLAPSQMLLWRYVSLSKTSHVQRWIDSPAEYTTVGLTIGLKTLRLIFITVECLSLPVLRGQIPSRTGVDPTIIQSCTPDLTALIIRTCWIPVGQTCDFAFRLQSLQLMYSDIHPTVMENIIRKSVHTLQCLELDRRYRRDSRTLFGLYKHFHVVAANIQVLRIAEPYSSLVPFLASCVALRQLELGSKLDIESATAIFKVLPAPLEDLYLETDEDQPAEFSIVSFFLDTVSQGEYSSLSRLSRLHLKQYLINEMGVEESSSQAPRPQHIRACCAGKLLVACRRRVSYFHG</sequence>
<protein>
    <recommendedName>
        <fullName evidence="3">F-box domain-containing protein</fullName>
    </recommendedName>
</protein>
<dbReference type="InterPro" id="IPR032675">
    <property type="entry name" value="LRR_dom_sf"/>
</dbReference>
<evidence type="ECO:0000313" key="2">
    <source>
        <dbReference type="Proteomes" id="UP000620124"/>
    </source>
</evidence>
<dbReference type="OrthoDB" id="3023040at2759"/>